<dbReference type="PANTHER" id="PTHR43357">
    <property type="entry name" value="INNER MEMBRANE ABC TRANSPORTER PERMEASE PROTEIN YDCV"/>
    <property type="match status" value="1"/>
</dbReference>
<keyword evidence="3" id="KW-1003">Cell membrane</keyword>
<dbReference type="PANTHER" id="PTHR43357:SF3">
    <property type="entry name" value="FE(3+)-TRANSPORT SYSTEM PERMEASE PROTEIN FBPB 2"/>
    <property type="match status" value="1"/>
</dbReference>
<proteinExistence type="inferred from homology"/>
<feature type="transmembrane region" description="Helical" evidence="8">
    <location>
        <begin position="372"/>
        <end position="390"/>
    </location>
</feature>
<dbReference type="Gene3D" id="1.10.3720.10">
    <property type="entry name" value="MetI-like"/>
    <property type="match status" value="2"/>
</dbReference>
<evidence type="ECO:0000256" key="4">
    <source>
        <dbReference type="ARBA" id="ARBA00022519"/>
    </source>
</evidence>
<evidence type="ECO:0000256" key="5">
    <source>
        <dbReference type="ARBA" id="ARBA00022692"/>
    </source>
</evidence>
<keyword evidence="6 8" id="KW-1133">Transmembrane helix</keyword>
<dbReference type="AlphaFoldDB" id="A0A1B1U4Z7"/>
<keyword evidence="4" id="KW-0997">Cell inner membrane</keyword>
<dbReference type="GO" id="GO:0055085">
    <property type="term" value="P:transmembrane transport"/>
    <property type="evidence" value="ECO:0007669"/>
    <property type="project" value="InterPro"/>
</dbReference>
<evidence type="ECO:0000313" key="11">
    <source>
        <dbReference type="Proteomes" id="UP000092884"/>
    </source>
</evidence>
<dbReference type="InterPro" id="IPR035906">
    <property type="entry name" value="MetI-like_sf"/>
</dbReference>
<dbReference type="RefSeq" id="WP_066339494.1">
    <property type="nucleotide sequence ID" value="NZ_CP016503.1"/>
</dbReference>
<feature type="transmembrane region" description="Helical" evidence="8">
    <location>
        <begin position="506"/>
        <end position="527"/>
    </location>
</feature>
<name>A0A1B1U4Z7_9HELI</name>
<evidence type="ECO:0000256" key="3">
    <source>
        <dbReference type="ARBA" id="ARBA00022475"/>
    </source>
</evidence>
<evidence type="ECO:0000256" key="1">
    <source>
        <dbReference type="ARBA" id="ARBA00004429"/>
    </source>
</evidence>
<evidence type="ECO:0000259" key="9">
    <source>
        <dbReference type="PROSITE" id="PS50928"/>
    </source>
</evidence>
<keyword evidence="2 8" id="KW-0813">Transport</keyword>
<feature type="transmembrane region" description="Helical" evidence="8">
    <location>
        <begin position="7"/>
        <end position="32"/>
    </location>
</feature>
<evidence type="ECO:0000256" key="8">
    <source>
        <dbReference type="RuleBase" id="RU363032"/>
    </source>
</evidence>
<comment type="subcellular location">
    <subcellularLocation>
        <location evidence="1">Cell inner membrane</location>
        <topology evidence="1">Multi-pass membrane protein</topology>
    </subcellularLocation>
    <subcellularLocation>
        <location evidence="8">Cell membrane</location>
        <topology evidence="8">Multi-pass membrane protein</topology>
    </subcellularLocation>
</comment>
<feature type="transmembrane region" description="Helical" evidence="8">
    <location>
        <begin position="331"/>
        <end position="352"/>
    </location>
</feature>
<sequence>MRIIFQCLALLIVGIVAVPIFGTFVETCYVFLQSLQQDSSLALEIQSNLKHFFTFLFGRFLADSFIVVFCVLLLSALIGTTCAYLVAHYRFFGSKILDKILFLPLAIPSYILAFAYVGLLDFSGIFYEILGLRVDIFNLGGVIFVLTFSLFPYVYLFAKDAFQTESTTLYEVAQTMKCSQWQIFYKVSLPLAKPAILSGLLLVLMETLSDYGASAYLGVDTFSAGIFKLWYDLSDPYSASILTAILMLFVLGLMQVEQKLKNRQKYSSNQNCKLLINPKPLPPIPSLLASCFCSLIATLGFFLPLFWLLYWGLQDSKLFEKDFYLLALNSLHVGILSACFALICALFLCFVIRITRQTFLRNLLTQTSTLGYAIPGAVVGVSMMILATAISNLTNIPLLGTSISLLVFAYIVRFLATAIYSIQNGYDKIHACLDEASLSLRSGYIRLWFKIHLPLLKHFILSALLVVFIDTIKELPTTRMLAPFGFETLSTKAFWYATDERLYNSALPSLLIVLLSLLSMLIINLWIRKDDARD</sequence>
<feature type="transmembrane region" description="Helical" evidence="8">
    <location>
        <begin position="237"/>
        <end position="256"/>
    </location>
</feature>
<keyword evidence="7 8" id="KW-0472">Membrane</keyword>
<dbReference type="InterPro" id="IPR000515">
    <property type="entry name" value="MetI-like"/>
</dbReference>
<dbReference type="Pfam" id="PF00528">
    <property type="entry name" value="BPD_transp_1"/>
    <property type="match status" value="1"/>
</dbReference>
<protein>
    <submittedName>
        <fullName evidence="10">Iron ABC transporter permease</fullName>
    </submittedName>
</protein>
<feature type="domain" description="ABC transmembrane type-1" evidence="9">
    <location>
        <begin position="327"/>
        <end position="523"/>
    </location>
</feature>
<feature type="transmembrane region" description="Helical" evidence="8">
    <location>
        <begin position="99"/>
        <end position="119"/>
    </location>
</feature>
<evidence type="ECO:0000256" key="2">
    <source>
        <dbReference type="ARBA" id="ARBA00022448"/>
    </source>
</evidence>
<feature type="transmembrane region" description="Helical" evidence="8">
    <location>
        <begin position="396"/>
        <end position="416"/>
    </location>
</feature>
<dbReference type="Proteomes" id="UP000092884">
    <property type="component" value="Chromosome"/>
</dbReference>
<organism evidence="10 11">
    <name type="scientific">Helicobacter enhydrae</name>
    <dbReference type="NCBI Taxonomy" id="222136"/>
    <lineage>
        <taxon>Bacteria</taxon>
        <taxon>Pseudomonadati</taxon>
        <taxon>Campylobacterota</taxon>
        <taxon>Epsilonproteobacteria</taxon>
        <taxon>Campylobacterales</taxon>
        <taxon>Helicobacteraceae</taxon>
        <taxon>Helicobacter</taxon>
    </lineage>
</organism>
<feature type="domain" description="ABC transmembrane type-1" evidence="9">
    <location>
        <begin position="61"/>
        <end position="258"/>
    </location>
</feature>
<evidence type="ECO:0000256" key="7">
    <source>
        <dbReference type="ARBA" id="ARBA00023136"/>
    </source>
</evidence>
<evidence type="ECO:0000313" key="10">
    <source>
        <dbReference type="EMBL" id="ANV97829.1"/>
    </source>
</evidence>
<keyword evidence="11" id="KW-1185">Reference proteome</keyword>
<accession>A0A1B1U4Z7</accession>
<feature type="transmembrane region" description="Helical" evidence="8">
    <location>
        <begin position="287"/>
        <end position="311"/>
    </location>
</feature>
<dbReference type="OrthoDB" id="9795403at2"/>
<comment type="similarity">
    <text evidence="8">Belongs to the binding-protein-dependent transport system permease family.</text>
</comment>
<feature type="transmembrane region" description="Helical" evidence="8">
    <location>
        <begin position="65"/>
        <end position="87"/>
    </location>
</feature>
<keyword evidence="5 8" id="KW-0812">Transmembrane</keyword>
<dbReference type="SUPFAM" id="SSF161098">
    <property type="entry name" value="MetI-like"/>
    <property type="match status" value="2"/>
</dbReference>
<reference evidence="11" key="1">
    <citation type="submission" date="2016-07" db="EMBL/GenBank/DDBJ databases">
        <authorList>
            <person name="Florea S."/>
            <person name="Webb J.S."/>
            <person name="Jaromczyk J."/>
            <person name="Schardl C.L."/>
        </authorList>
    </citation>
    <scope>NUCLEOTIDE SEQUENCE [LARGE SCALE GENOMIC DNA]</scope>
    <source>
        <strain evidence="11">MIT 01-6242</strain>
    </source>
</reference>
<dbReference type="KEGG" id="het:BBW65_02975"/>
<feature type="transmembrane region" description="Helical" evidence="8">
    <location>
        <begin position="139"/>
        <end position="158"/>
    </location>
</feature>
<dbReference type="PROSITE" id="PS50928">
    <property type="entry name" value="ABC_TM1"/>
    <property type="match status" value="2"/>
</dbReference>
<dbReference type="EMBL" id="CP016503">
    <property type="protein sequence ID" value="ANV97829.1"/>
    <property type="molecule type" value="Genomic_DNA"/>
</dbReference>
<feature type="transmembrane region" description="Helical" evidence="8">
    <location>
        <begin position="447"/>
        <end position="469"/>
    </location>
</feature>
<dbReference type="GO" id="GO:0005886">
    <property type="term" value="C:plasma membrane"/>
    <property type="evidence" value="ECO:0007669"/>
    <property type="project" value="UniProtKB-SubCell"/>
</dbReference>
<dbReference type="STRING" id="222136.BBW65_02975"/>
<dbReference type="CDD" id="cd06261">
    <property type="entry name" value="TM_PBP2"/>
    <property type="match status" value="2"/>
</dbReference>
<evidence type="ECO:0000256" key="6">
    <source>
        <dbReference type="ARBA" id="ARBA00022989"/>
    </source>
</evidence>
<gene>
    <name evidence="10" type="ORF">BBW65_02975</name>
</gene>